<evidence type="ECO:0000313" key="5">
    <source>
        <dbReference type="Proteomes" id="UP000257109"/>
    </source>
</evidence>
<dbReference type="InterPro" id="IPR036291">
    <property type="entry name" value="NAD(P)-bd_dom_sf"/>
</dbReference>
<evidence type="ECO:0000313" key="4">
    <source>
        <dbReference type="EMBL" id="RDY07263.1"/>
    </source>
</evidence>
<evidence type="ECO:0000259" key="3">
    <source>
        <dbReference type="Pfam" id="PF01370"/>
    </source>
</evidence>
<dbReference type="Gene3D" id="3.40.50.720">
    <property type="entry name" value="NAD(P)-binding Rossmann-like Domain"/>
    <property type="match status" value="2"/>
</dbReference>
<dbReference type="OrthoDB" id="2735536at2759"/>
<feature type="non-terminal residue" evidence="4">
    <location>
        <position position="1"/>
    </location>
</feature>
<proteinExistence type="predicted"/>
<evidence type="ECO:0000256" key="1">
    <source>
        <dbReference type="ARBA" id="ARBA00022857"/>
    </source>
</evidence>
<organism evidence="4 5">
    <name type="scientific">Mucuna pruriens</name>
    <name type="common">Velvet bean</name>
    <name type="synonym">Dolichos pruriens</name>
    <dbReference type="NCBI Taxonomy" id="157652"/>
    <lineage>
        <taxon>Eukaryota</taxon>
        <taxon>Viridiplantae</taxon>
        <taxon>Streptophyta</taxon>
        <taxon>Embryophyta</taxon>
        <taxon>Tracheophyta</taxon>
        <taxon>Spermatophyta</taxon>
        <taxon>Magnoliopsida</taxon>
        <taxon>eudicotyledons</taxon>
        <taxon>Gunneridae</taxon>
        <taxon>Pentapetalae</taxon>
        <taxon>rosids</taxon>
        <taxon>fabids</taxon>
        <taxon>Fabales</taxon>
        <taxon>Fabaceae</taxon>
        <taxon>Papilionoideae</taxon>
        <taxon>50 kb inversion clade</taxon>
        <taxon>NPAAA clade</taxon>
        <taxon>indigoferoid/millettioid clade</taxon>
        <taxon>Phaseoleae</taxon>
        <taxon>Mucuna</taxon>
    </lineage>
</organism>
<dbReference type="FunFam" id="3.40.50.720:FF:000219">
    <property type="entry name" value="Cinnamoyl-CoA reductase 1"/>
    <property type="match status" value="2"/>
</dbReference>
<dbReference type="PANTHER" id="PTHR10366">
    <property type="entry name" value="NAD DEPENDENT EPIMERASE/DEHYDRATASE"/>
    <property type="match status" value="1"/>
</dbReference>
<dbReference type="InterPro" id="IPR001509">
    <property type="entry name" value="Epimerase_deHydtase"/>
</dbReference>
<dbReference type="InterPro" id="IPR050425">
    <property type="entry name" value="NAD(P)_dehydrat-like"/>
</dbReference>
<dbReference type="Pfam" id="PF01370">
    <property type="entry name" value="Epimerase"/>
    <property type="match status" value="2"/>
</dbReference>
<keyword evidence="2" id="KW-0560">Oxidoreductase</keyword>
<name>A0A371HWY5_MUCPR</name>
<dbReference type="CDD" id="cd08958">
    <property type="entry name" value="FR_SDR_e"/>
    <property type="match status" value="2"/>
</dbReference>
<feature type="domain" description="NAD-dependent epimerase/dehydratase" evidence="3">
    <location>
        <begin position="23"/>
        <end position="261"/>
    </location>
</feature>
<feature type="domain" description="NAD-dependent epimerase/dehydratase" evidence="3">
    <location>
        <begin position="330"/>
        <end position="569"/>
    </location>
</feature>
<reference evidence="4" key="1">
    <citation type="submission" date="2018-05" db="EMBL/GenBank/DDBJ databases">
        <title>Draft genome of Mucuna pruriens seed.</title>
        <authorList>
            <person name="Nnadi N.E."/>
            <person name="Vos R."/>
            <person name="Hasami M.H."/>
            <person name="Devisetty U.K."/>
            <person name="Aguiy J.C."/>
        </authorList>
    </citation>
    <scope>NUCLEOTIDE SEQUENCE [LARGE SCALE GENOMIC DNA]</scope>
    <source>
        <strain evidence="4">JCA_2017</strain>
    </source>
</reference>
<gene>
    <name evidence="4" type="primary">CCR1</name>
    <name evidence="4" type="ORF">CR513_08651</name>
</gene>
<dbReference type="SUPFAM" id="SSF51735">
    <property type="entry name" value="NAD(P)-binding Rossmann-fold domains"/>
    <property type="match status" value="2"/>
</dbReference>
<dbReference type="AlphaFoldDB" id="A0A371HWY5"/>
<dbReference type="PANTHER" id="PTHR10366:SF627">
    <property type="entry name" value="CINNAMOYL-COA REDUCTASE-LIKE PROTEIN"/>
    <property type="match status" value="1"/>
</dbReference>
<dbReference type="Proteomes" id="UP000257109">
    <property type="component" value="Unassembled WGS sequence"/>
</dbReference>
<accession>A0A371HWY5</accession>
<dbReference type="GO" id="GO:0016616">
    <property type="term" value="F:oxidoreductase activity, acting on the CH-OH group of donors, NAD or NADP as acceptor"/>
    <property type="evidence" value="ECO:0007669"/>
    <property type="project" value="TreeGrafter"/>
</dbReference>
<keyword evidence="1" id="KW-0521">NADP</keyword>
<dbReference type="STRING" id="157652.A0A371HWY5"/>
<comment type="caution">
    <text evidence="4">The sequence shown here is derived from an EMBL/GenBank/DDBJ whole genome shotgun (WGS) entry which is preliminary data.</text>
</comment>
<keyword evidence="5" id="KW-1185">Reference proteome</keyword>
<sequence length="642" mass="69893">IVNSQSSSIIELTKLAHVEGGLYVTGASGSIGSWVVLLLLQHGYTVHATVQDINQTFGRNGRSCHLRLFQMDLLDIDSIAAAVKGCSGVIHLACPNIIGQVEDPEKQILEPAIKGTVNVLKAAKEAGVERVVATSSISFIMPSPNWPADKIKGEDCWTDLDYCNHKGLYYPIAKTLAEKAGWDFAKETGFDVVMINPGTALGPLLPPRINSSMAVLVSVLKGGKETYEDFFMGMAHFKDIAMAHILALENKKASGRHFVCGIYSDLVDKVAELYPQYNVAKLPQDTQPGLLRASAKDASKKLIDLGLEFTPADQIIKDAVESLKSRGYVVCVTGASGAIGSWVVLLLLQRGHTVHATVQDIKDENETKHLEEMEGAKSRLRLFEMDLLDIDSIAEAVKGCSGVIHLACPNIIGQVNDPEKQILEPAIQGTVNVLKAAKEAGVERVVATSSISAITPSPNWPADKIKGEDCWTDLDYCKDKGLYYPIAKTLAEKAGWEFAKETGFDVVMINPGTALGPLIPPRINSSMAMLVSVLKGDKETYEDFFMGTAHVKDVAMAHILALENKQASGRHLCVEAIRRWIDFVEIVADLYPEYNVFRLENDAQPGLLRAKNGAQKLMDLGLEFTPVEQIIKEAVDSLKSRG</sequence>
<dbReference type="EMBL" id="QJKJ01001510">
    <property type="protein sequence ID" value="RDY07263.1"/>
    <property type="molecule type" value="Genomic_DNA"/>
</dbReference>
<feature type="non-terminal residue" evidence="4">
    <location>
        <position position="642"/>
    </location>
</feature>
<evidence type="ECO:0000256" key="2">
    <source>
        <dbReference type="ARBA" id="ARBA00023002"/>
    </source>
</evidence>
<protein>
    <submittedName>
        <fullName evidence="4">Cinnamoyl-CoA reductase 1</fullName>
    </submittedName>
</protein>